<dbReference type="SMART" id="SM00382">
    <property type="entry name" value="AAA"/>
    <property type="match status" value="1"/>
</dbReference>
<dbReference type="CDD" id="cd03230">
    <property type="entry name" value="ABC_DR_subfamily_A"/>
    <property type="match status" value="1"/>
</dbReference>
<dbReference type="InterPro" id="IPR027417">
    <property type="entry name" value="P-loop_NTPase"/>
</dbReference>
<evidence type="ECO:0000259" key="4">
    <source>
        <dbReference type="PROSITE" id="PS50893"/>
    </source>
</evidence>
<dbReference type="SUPFAM" id="SSF52540">
    <property type="entry name" value="P-loop containing nucleoside triphosphate hydrolases"/>
    <property type="match status" value="1"/>
</dbReference>
<evidence type="ECO:0000256" key="3">
    <source>
        <dbReference type="ARBA" id="ARBA00022840"/>
    </source>
</evidence>
<dbReference type="InterPro" id="IPR003439">
    <property type="entry name" value="ABC_transporter-like_ATP-bd"/>
</dbReference>
<feature type="domain" description="ABC transporter" evidence="4">
    <location>
        <begin position="1"/>
        <end position="229"/>
    </location>
</feature>
<dbReference type="OrthoDB" id="2960217at2"/>
<dbReference type="Pfam" id="PF00005">
    <property type="entry name" value="ABC_tran"/>
    <property type="match status" value="1"/>
</dbReference>
<keyword evidence="3 5" id="KW-0067">ATP-binding</keyword>
<dbReference type="Gene3D" id="3.40.50.300">
    <property type="entry name" value="P-loop containing nucleotide triphosphate hydrolases"/>
    <property type="match status" value="1"/>
</dbReference>
<accession>A0A7V7RK33</accession>
<dbReference type="AlphaFoldDB" id="A0A7V7RK33"/>
<keyword evidence="6" id="KW-1185">Reference proteome</keyword>
<evidence type="ECO:0000313" key="6">
    <source>
        <dbReference type="Proteomes" id="UP000441354"/>
    </source>
</evidence>
<evidence type="ECO:0000256" key="2">
    <source>
        <dbReference type="ARBA" id="ARBA00022741"/>
    </source>
</evidence>
<evidence type="ECO:0000313" key="5">
    <source>
        <dbReference type="EMBL" id="KAB2330573.1"/>
    </source>
</evidence>
<name>A0A7V7RK33_9BACI</name>
<dbReference type="InterPro" id="IPR051782">
    <property type="entry name" value="ABC_Transporter_VariousFunc"/>
</dbReference>
<evidence type="ECO:0000256" key="1">
    <source>
        <dbReference type="ARBA" id="ARBA00022448"/>
    </source>
</evidence>
<gene>
    <name evidence="5" type="ORF">F7732_18155</name>
</gene>
<dbReference type="Proteomes" id="UP000441354">
    <property type="component" value="Unassembled WGS sequence"/>
</dbReference>
<dbReference type="PANTHER" id="PTHR42939:SF3">
    <property type="entry name" value="ABC TRANSPORTER ATP-BINDING COMPONENT"/>
    <property type="match status" value="1"/>
</dbReference>
<keyword evidence="2" id="KW-0547">Nucleotide-binding</keyword>
<dbReference type="RefSeq" id="WP_151575504.1">
    <property type="nucleotide sequence ID" value="NZ_WBOT01000007.1"/>
</dbReference>
<organism evidence="5 6">
    <name type="scientific">Bacillus mesophilum</name>
    <dbReference type="NCBI Taxonomy" id="1071718"/>
    <lineage>
        <taxon>Bacteria</taxon>
        <taxon>Bacillati</taxon>
        <taxon>Bacillota</taxon>
        <taxon>Bacilli</taxon>
        <taxon>Bacillales</taxon>
        <taxon>Bacillaceae</taxon>
        <taxon>Bacillus</taxon>
    </lineage>
</organism>
<comment type="caution">
    <text evidence="5">The sequence shown here is derived from an EMBL/GenBank/DDBJ whole genome shotgun (WGS) entry which is preliminary data.</text>
</comment>
<keyword evidence="1" id="KW-0813">Transport</keyword>
<proteinExistence type="predicted"/>
<protein>
    <submittedName>
        <fullName evidence="5">ABC transporter ATP-binding protein</fullName>
    </submittedName>
</protein>
<sequence length="285" mass="32338">MNDVKVKSASKRIEDFQLGPIDLQFETGTITVIAGDNGAGKSTLLKMLMNLAPADSGTIEMDGQAVSFENEEWKQLVAYQPQTVIGWDLFRGRELVSLMAGLYPSWDQHFFDKIAKSLKLPLDKKFAKLSQGVQQKLCLAIALARDTKFIILDEPTAHIDIPAKRTLLNFFIEWMDRGDKVMIISSHQTEDIRKLADYIAVMKNGQIIGHYVKDELDGSYVRYWLEEPLSSYLPGEVNRENDRVICVSEPEKAEQYMTAKGINWLQSEPLDIEEIISYILSEEAE</sequence>
<reference evidence="5 6" key="1">
    <citation type="journal article" date="2014" name="Arch. Microbiol.">
        <title>Bacillus mesophilum sp. nov., strain IITR-54T, a novel 4-chlorobiphenyl dechlorinating bacterium.</title>
        <authorList>
            <person name="Manickam N."/>
            <person name="Singh N.K."/>
            <person name="Bajaj A."/>
            <person name="Kumar R.M."/>
            <person name="Kaur G."/>
            <person name="Kaur N."/>
            <person name="Bala M."/>
            <person name="Kumar A."/>
            <person name="Mayilraj S."/>
        </authorList>
    </citation>
    <scope>NUCLEOTIDE SEQUENCE [LARGE SCALE GENOMIC DNA]</scope>
    <source>
        <strain evidence="5 6">IITR-54</strain>
    </source>
</reference>
<dbReference type="GO" id="GO:0005524">
    <property type="term" value="F:ATP binding"/>
    <property type="evidence" value="ECO:0007669"/>
    <property type="project" value="UniProtKB-KW"/>
</dbReference>
<dbReference type="PROSITE" id="PS50893">
    <property type="entry name" value="ABC_TRANSPORTER_2"/>
    <property type="match status" value="1"/>
</dbReference>
<dbReference type="InterPro" id="IPR003593">
    <property type="entry name" value="AAA+_ATPase"/>
</dbReference>
<dbReference type="GO" id="GO:0016887">
    <property type="term" value="F:ATP hydrolysis activity"/>
    <property type="evidence" value="ECO:0007669"/>
    <property type="project" value="InterPro"/>
</dbReference>
<dbReference type="PANTHER" id="PTHR42939">
    <property type="entry name" value="ABC TRANSPORTER ATP-BINDING PROTEIN ALBC-RELATED"/>
    <property type="match status" value="1"/>
</dbReference>
<dbReference type="EMBL" id="WBOT01000007">
    <property type="protein sequence ID" value="KAB2330573.1"/>
    <property type="molecule type" value="Genomic_DNA"/>
</dbReference>